<evidence type="ECO:0000256" key="1">
    <source>
        <dbReference type="ARBA" id="ARBA00004323"/>
    </source>
</evidence>
<keyword evidence="5" id="KW-0333">Golgi apparatus</keyword>
<dbReference type="GO" id="GO:0016757">
    <property type="term" value="F:glycosyltransferase activity"/>
    <property type="evidence" value="ECO:0007669"/>
    <property type="project" value="UniProtKB-KW"/>
</dbReference>
<organism evidence="7 8">
    <name type="scientific">Trifolium subterraneum</name>
    <name type="common">Subterranean clover</name>
    <dbReference type="NCBI Taxonomy" id="3900"/>
    <lineage>
        <taxon>Eukaryota</taxon>
        <taxon>Viridiplantae</taxon>
        <taxon>Streptophyta</taxon>
        <taxon>Embryophyta</taxon>
        <taxon>Tracheophyta</taxon>
        <taxon>Spermatophyta</taxon>
        <taxon>Magnoliopsida</taxon>
        <taxon>eudicotyledons</taxon>
        <taxon>Gunneridae</taxon>
        <taxon>Pentapetalae</taxon>
        <taxon>rosids</taxon>
        <taxon>fabids</taxon>
        <taxon>Fabales</taxon>
        <taxon>Fabaceae</taxon>
        <taxon>Papilionoideae</taxon>
        <taxon>50 kb inversion clade</taxon>
        <taxon>NPAAA clade</taxon>
        <taxon>Hologalegina</taxon>
        <taxon>IRL clade</taxon>
        <taxon>Trifolieae</taxon>
        <taxon>Trifolium</taxon>
    </lineage>
</organism>
<feature type="domain" description="Exostosin GT47" evidence="6">
    <location>
        <begin position="10"/>
        <end position="158"/>
    </location>
</feature>
<dbReference type="GO" id="GO:0000139">
    <property type="term" value="C:Golgi membrane"/>
    <property type="evidence" value="ECO:0007669"/>
    <property type="project" value="UniProtKB-SubCell"/>
</dbReference>
<keyword evidence="4" id="KW-0735">Signal-anchor</keyword>
<keyword evidence="3" id="KW-0328">Glycosyltransferase</keyword>
<keyword evidence="8" id="KW-1185">Reference proteome</keyword>
<dbReference type="PANTHER" id="PTHR11062:SF299">
    <property type="entry name" value="GLUCURONOSYLTRANSFERASE, PUTATIVE-RELATED"/>
    <property type="match status" value="1"/>
</dbReference>
<evidence type="ECO:0000313" key="8">
    <source>
        <dbReference type="Proteomes" id="UP000242715"/>
    </source>
</evidence>
<dbReference type="GO" id="GO:0010417">
    <property type="term" value="P:glucuronoxylan biosynthetic process"/>
    <property type="evidence" value="ECO:0007669"/>
    <property type="project" value="TreeGrafter"/>
</dbReference>
<dbReference type="OrthoDB" id="1924787at2759"/>
<reference evidence="8" key="1">
    <citation type="journal article" date="2017" name="Front. Plant Sci.">
        <title>Climate Clever Clovers: New Paradigm to Reduce the Environmental Footprint of Ruminants by Breeding Low Methanogenic Forages Utilizing Haplotype Variation.</title>
        <authorList>
            <person name="Kaur P."/>
            <person name="Appels R."/>
            <person name="Bayer P.E."/>
            <person name="Keeble-Gagnere G."/>
            <person name="Wang J."/>
            <person name="Hirakawa H."/>
            <person name="Shirasawa K."/>
            <person name="Vercoe P."/>
            <person name="Stefanova K."/>
            <person name="Durmic Z."/>
            <person name="Nichols P."/>
            <person name="Revell C."/>
            <person name="Isobe S.N."/>
            <person name="Edwards D."/>
            <person name="Erskine W."/>
        </authorList>
    </citation>
    <scope>NUCLEOTIDE SEQUENCE [LARGE SCALE GENOMIC DNA]</scope>
    <source>
        <strain evidence="8">cv. Daliak</strain>
    </source>
</reference>
<dbReference type="EMBL" id="DF973687">
    <property type="protein sequence ID" value="GAU37761.1"/>
    <property type="molecule type" value="Genomic_DNA"/>
</dbReference>
<accession>A0A2Z6N212</accession>
<keyword evidence="4" id="KW-0812">Transmembrane</keyword>
<evidence type="ECO:0000256" key="3">
    <source>
        <dbReference type="ARBA" id="ARBA00022676"/>
    </source>
</evidence>
<comment type="similarity">
    <text evidence="2">Belongs to the glycosyltransferase 47 family.</text>
</comment>
<dbReference type="Pfam" id="PF03016">
    <property type="entry name" value="Exostosin_GT47"/>
    <property type="match status" value="1"/>
</dbReference>
<comment type="subcellular location">
    <subcellularLocation>
        <location evidence="1">Golgi apparatus membrane</location>
        <topology evidence="1">Single-pass type II membrane protein</topology>
    </subcellularLocation>
</comment>
<dbReference type="InterPro" id="IPR004263">
    <property type="entry name" value="Exostosin"/>
</dbReference>
<dbReference type="InterPro" id="IPR040911">
    <property type="entry name" value="Exostosin_GT47"/>
</dbReference>
<dbReference type="AlphaFoldDB" id="A0A2Z6N212"/>
<evidence type="ECO:0000313" key="7">
    <source>
        <dbReference type="EMBL" id="GAU37761.1"/>
    </source>
</evidence>
<dbReference type="Proteomes" id="UP000242715">
    <property type="component" value="Unassembled WGS sequence"/>
</dbReference>
<keyword evidence="3" id="KW-0808">Transferase</keyword>
<evidence type="ECO:0000256" key="5">
    <source>
        <dbReference type="ARBA" id="ARBA00023034"/>
    </source>
</evidence>
<proteinExistence type="inferred from homology"/>
<evidence type="ECO:0000256" key="2">
    <source>
        <dbReference type="ARBA" id="ARBA00010271"/>
    </source>
</evidence>
<evidence type="ECO:0000259" key="6">
    <source>
        <dbReference type="Pfam" id="PF03016"/>
    </source>
</evidence>
<evidence type="ECO:0000256" key="4">
    <source>
        <dbReference type="ARBA" id="ARBA00022968"/>
    </source>
</evidence>
<protein>
    <recommendedName>
        <fullName evidence="6">Exostosin GT47 domain-containing protein</fullName>
    </recommendedName>
</protein>
<dbReference type="PANTHER" id="PTHR11062">
    <property type="entry name" value="EXOSTOSIN HEPARAN SULFATE GLYCOSYLTRANSFERASE -RELATED"/>
    <property type="match status" value="1"/>
</dbReference>
<gene>
    <name evidence="7" type="ORF">TSUD_102780</name>
</gene>
<sequence length="233" mass="27057">MIGFQMGDVENVVIPPYVSPEKVLRTLEKAPVNGGRRDIWAFFRGKMEVHPKNVSGRFYSKRVRTEIWRKFNNDRRFYLQRHRYSGYQMEIARSMFCLCPLGWAPWSPRLVESVALGCVPVIIADGIRLPFSSAVIWPEISLTVAEKDVGKLDKILQRVAATNLTVIQKNLWDPKTRQALLFHNEIQQGDATWQVLVSLSEKLGRSYRSYEFHCAEGILWWWDPRRNGFDDVA</sequence>
<name>A0A2Z6N212_TRISU</name>